<feature type="transmembrane region" description="Helical" evidence="2">
    <location>
        <begin position="285"/>
        <end position="303"/>
    </location>
</feature>
<organism evidence="3 4">
    <name type="scientific">Digitaria exilis</name>
    <dbReference type="NCBI Taxonomy" id="1010633"/>
    <lineage>
        <taxon>Eukaryota</taxon>
        <taxon>Viridiplantae</taxon>
        <taxon>Streptophyta</taxon>
        <taxon>Embryophyta</taxon>
        <taxon>Tracheophyta</taxon>
        <taxon>Spermatophyta</taxon>
        <taxon>Magnoliopsida</taxon>
        <taxon>Liliopsida</taxon>
        <taxon>Poales</taxon>
        <taxon>Poaceae</taxon>
        <taxon>PACMAD clade</taxon>
        <taxon>Panicoideae</taxon>
        <taxon>Panicodae</taxon>
        <taxon>Paniceae</taxon>
        <taxon>Anthephorinae</taxon>
        <taxon>Digitaria</taxon>
    </lineage>
</organism>
<evidence type="ECO:0000256" key="1">
    <source>
        <dbReference type="SAM" id="MobiDB-lite"/>
    </source>
</evidence>
<sequence length="1189" mass="130361">MPGAQASGTAVPAAVAMNDAAGGGESQRRESAVPDDGESSQLEKNLNCFVRVVATGELVGNALGTLASLWATVVLLGGYRSSLKHVDFWIATAMVFLQAFRVFIGNFKLDSQSLFGSTKAFNGWLINSPFVNMLCRPQKGDEIVLIICVVMTIFDLLPNWGVYALVGSITQTAIGILISRTPLITETMMRQLRRRPKVLWALMLIPLAATAFNGSLSIIKIKGSLEGPLSFLLGSLSNLMQVVALVLLYFRPQRITTLISHPRGRLLLIVSKGILILLAQFTQPIGIFSELVTVISTVVLLLGSLQDPEVPNRMLLGSWIDGILHMNTIVYVAFPFHIDIVGGFISTIGLVTIMLIGNLQIPVTVAQIALSSWRLVSSHGDSANMVASIRVFYALVLCQGLLYFLACALALFSVIPRRSLARRSGFGDDWGPRAVDLYYKRAYTKRIEIGVFAEDTISLASFVVDSLNSASSISRELHFSASKARELQLVGVRVLHCLLQQKGSSSEELISVITRSEKAVPTLISMLDWTFNQDKDIRLLAAKATADLASYLRIAGNAGAVRLVSSLLDAKNDQPPSKNDEGNSDDGSLGPPKPADGNNEIGGCTRNEQGRNCYQRWCSWICKCWQRMKKNWPMRSMEKKSINSPQDYSIPVLGMKILERLACDPDNCIEIMKNKNLISKIIGFISYTSNDKGNNDNALIVSSPLGPHPASGNNEIRGRTRNEPPLNSQDSLPVLGMMILEKLTSYPDNCAEIVKNKNLISKITGLISYTSNDGSSNDSALIVSSSLGPRPAGDDNEIGGRTRNKPPLTSQDSLPVLMGMKILERLTCDPDNYAEIVKNTNLIPNIIGLISYTSNDGSSNDNALIVSSSLNFLRMIGTTNGKAGATLWQELWESPLLLRNLTCVLQDNRSSLEVWKPAIDIIATLALDEVARHELGRVKVIIHNLLHIFIIEQDGRTNYDQLLRVAAGAALSNLAMENPENCLAMLEERQTFAECSRNKDQMSNPEVSNQVSAALRVTFDACSRIKGWLSDPRVTNQLSSALRLVLQNIMAAENKQLEALIGLASQIFYVLPPRRFVQGLESRIIERPIVEKLVNTLNSNKKPSHEYPRMRRAIVDMVISVLRHSPGDAIIFRTEGAMVDALSKVEMTPSKVEKYRVFLSKEGVVLEHGLPLRDLVATAKGLIHHATPT</sequence>
<dbReference type="PANTHER" id="PTHR33115:SF43">
    <property type="entry name" value="BLE2 PROTEIN"/>
    <property type="match status" value="1"/>
</dbReference>
<feature type="transmembrane region" description="Helical" evidence="2">
    <location>
        <begin position="315"/>
        <end position="334"/>
    </location>
</feature>
<keyword evidence="2" id="KW-1133">Transmembrane helix</keyword>
<dbReference type="OrthoDB" id="690114at2759"/>
<comment type="caution">
    <text evidence="3">The sequence shown here is derived from an EMBL/GenBank/DDBJ whole genome shotgun (WGS) entry which is preliminary data.</text>
</comment>
<reference evidence="3" key="1">
    <citation type="submission" date="2020-07" db="EMBL/GenBank/DDBJ databases">
        <title>Genome sequence and genetic diversity analysis of an under-domesticated orphan crop, white fonio (Digitaria exilis).</title>
        <authorList>
            <person name="Bennetzen J.L."/>
            <person name="Chen S."/>
            <person name="Ma X."/>
            <person name="Wang X."/>
            <person name="Yssel A.E.J."/>
            <person name="Chaluvadi S.R."/>
            <person name="Johnson M."/>
            <person name="Gangashetty P."/>
            <person name="Hamidou F."/>
            <person name="Sanogo M.D."/>
            <person name="Zwaenepoel A."/>
            <person name="Wallace J."/>
            <person name="Van De Peer Y."/>
            <person name="Van Deynze A."/>
        </authorList>
    </citation>
    <scope>NUCLEOTIDE SEQUENCE</scope>
    <source>
        <tissue evidence="3">Leaves</tissue>
    </source>
</reference>
<dbReference type="Proteomes" id="UP000636709">
    <property type="component" value="Unassembled WGS sequence"/>
</dbReference>
<feature type="transmembrane region" description="Helical" evidence="2">
    <location>
        <begin position="340"/>
        <end position="370"/>
    </location>
</feature>
<dbReference type="Gene3D" id="1.25.10.10">
    <property type="entry name" value="Leucine-rich Repeat Variant"/>
    <property type="match status" value="2"/>
</dbReference>
<feature type="region of interest" description="Disordered" evidence="1">
    <location>
        <begin position="20"/>
        <end position="40"/>
    </location>
</feature>
<proteinExistence type="predicted"/>
<evidence type="ECO:0000256" key="2">
    <source>
        <dbReference type="SAM" id="Phobius"/>
    </source>
</evidence>
<feature type="transmembrane region" description="Helical" evidence="2">
    <location>
        <begin position="198"/>
        <end position="219"/>
    </location>
</feature>
<name>A0A835E715_9POAL</name>
<evidence type="ECO:0000313" key="3">
    <source>
        <dbReference type="EMBL" id="KAF8669910.1"/>
    </source>
</evidence>
<feature type="transmembrane region" description="Helical" evidence="2">
    <location>
        <begin position="86"/>
        <end position="104"/>
    </location>
</feature>
<dbReference type="PANTHER" id="PTHR33115">
    <property type="entry name" value="ARM REPEAT SUPERFAMILY PROTEIN"/>
    <property type="match status" value="1"/>
</dbReference>
<keyword evidence="2" id="KW-0812">Transmembrane</keyword>
<accession>A0A835E715</accession>
<feature type="transmembrane region" description="Helical" evidence="2">
    <location>
        <begin position="391"/>
        <end position="415"/>
    </location>
</feature>
<feature type="transmembrane region" description="Helical" evidence="2">
    <location>
        <begin position="58"/>
        <end position="79"/>
    </location>
</feature>
<protein>
    <submittedName>
        <fullName evidence="3">Uncharacterized protein</fullName>
    </submittedName>
</protein>
<feature type="transmembrane region" description="Helical" evidence="2">
    <location>
        <begin position="231"/>
        <end position="250"/>
    </location>
</feature>
<feature type="region of interest" description="Disordered" evidence="1">
    <location>
        <begin position="783"/>
        <end position="812"/>
    </location>
</feature>
<dbReference type="InterPro" id="IPR011989">
    <property type="entry name" value="ARM-like"/>
</dbReference>
<dbReference type="SUPFAM" id="SSF48371">
    <property type="entry name" value="ARM repeat"/>
    <property type="match status" value="1"/>
</dbReference>
<dbReference type="AlphaFoldDB" id="A0A835E715"/>
<dbReference type="InterPro" id="IPR016024">
    <property type="entry name" value="ARM-type_fold"/>
</dbReference>
<keyword evidence="4" id="KW-1185">Reference proteome</keyword>
<keyword evidence="2" id="KW-0472">Membrane</keyword>
<dbReference type="EMBL" id="JACEFO010002268">
    <property type="protein sequence ID" value="KAF8669910.1"/>
    <property type="molecule type" value="Genomic_DNA"/>
</dbReference>
<feature type="transmembrane region" description="Helical" evidence="2">
    <location>
        <begin position="262"/>
        <end position="279"/>
    </location>
</feature>
<feature type="region of interest" description="Disordered" evidence="1">
    <location>
        <begin position="569"/>
        <end position="602"/>
    </location>
</feature>
<gene>
    <name evidence="3" type="ORF">HU200_051091</name>
</gene>
<evidence type="ECO:0000313" key="4">
    <source>
        <dbReference type="Proteomes" id="UP000636709"/>
    </source>
</evidence>